<dbReference type="AlphaFoldDB" id="A0A2J6TF21"/>
<feature type="region of interest" description="Disordered" evidence="1">
    <location>
        <begin position="137"/>
        <end position="157"/>
    </location>
</feature>
<proteinExistence type="predicted"/>
<organism evidence="2 3">
    <name type="scientific">Hyaloscypha bicolor E</name>
    <dbReference type="NCBI Taxonomy" id="1095630"/>
    <lineage>
        <taxon>Eukaryota</taxon>
        <taxon>Fungi</taxon>
        <taxon>Dikarya</taxon>
        <taxon>Ascomycota</taxon>
        <taxon>Pezizomycotina</taxon>
        <taxon>Leotiomycetes</taxon>
        <taxon>Helotiales</taxon>
        <taxon>Hyaloscyphaceae</taxon>
        <taxon>Hyaloscypha</taxon>
        <taxon>Hyaloscypha bicolor</taxon>
    </lineage>
</organism>
<keyword evidence="3" id="KW-1185">Reference proteome</keyword>
<dbReference type="EMBL" id="KZ613786">
    <property type="protein sequence ID" value="PMD61610.1"/>
    <property type="molecule type" value="Genomic_DNA"/>
</dbReference>
<dbReference type="InParanoid" id="A0A2J6TF21"/>
<sequence length="191" mass="21764">MRNQELERYAQEPTEIRVRPARIPNVGVKLDLITSLYDNDLAAMKRPISETIANMTFKVDPYVEWMQQDFVEYLACKRTACQQRQEAINKWADEHRRFGEREYRSGAAREKVTYEAFVEDMNREIAAFKLEQMAKGGQESGMSIDSHGDNDGGHGVNSGGPLLEIIDRIREFLMAKKDTANDVASISKEAS</sequence>
<dbReference type="Proteomes" id="UP000235371">
    <property type="component" value="Unassembled WGS sequence"/>
</dbReference>
<dbReference type="RefSeq" id="XP_024738514.1">
    <property type="nucleotide sequence ID" value="XM_024882937.1"/>
</dbReference>
<evidence type="ECO:0000313" key="2">
    <source>
        <dbReference type="EMBL" id="PMD61610.1"/>
    </source>
</evidence>
<name>A0A2J6TF21_9HELO</name>
<evidence type="ECO:0000256" key="1">
    <source>
        <dbReference type="SAM" id="MobiDB-lite"/>
    </source>
</evidence>
<reference evidence="2 3" key="1">
    <citation type="submission" date="2016-04" db="EMBL/GenBank/DDBJ databases">
        <title>A degradative enzymes factory behind the ericoid mycorrhizal symbiosis.</title>
        <authorList>
            <consortium name="DOE Joint Genome Institute"/>
            <person name="Martino E."/>
            <person name="Morin E."/>
            <person name="Grelet G."/>
            <person name="Kuo A."/>
            <person name="Kohler A."/>
            <person name="Daghino S."/>
            <person name="Barry K."/>
            <person name="Choi C."/>
            <person name="Cichocki N."/>
            <person name="Clum A."/>
            <person name="Copeland A."/>
            <person name="Hainaut M."/>
            <person name="Haridas S."/>
            <person name="Labutti K."/>
            <person name="Lindquist E."/>
            <person name="Lipzen A."/>
            <person name="Khouja H.-R."/>
            <person name="Murat C."/>
            <person name="Ohm R."/>
            <person name="Olson A."/>
            <person name="Spatafora J."/>
            <person name="Veneault-Fourrey C."/>
            <person name="Henrissat B."/>
            <person name="Grigoriev I."/>
            <person name="Martin F."/>
            <person name="Perotto S."/>
        </authorList>
    </citation>
    <scope>NUCLEOTIDE SEQUENCE [LARGE SCALE GENOMIC DNA]</scope>
    <source>
        <strain evidence="2 3">E</strain>
    </source>
</reference>
<evidence type="ECO:0000313" key="3">
    <source>
        <dbReference type="Proteomes" id="UP000235371"/>
    </source>
</evidence>
<dbReference type="GeneID" id="36591014"/>
<protein>
    <submittedName>
        <fullName evidence="2">Uncharacterized protein</fullName>
    </submittedName>
</protein>
<accession>A0A2J6TF21</accession>
<gene>
    <name evidence="2" type="ORF">K444DRAFT_628628</name>
</gene>